<dbReference type="GO" id="GO:0005886">
    <property type="term" value="C:plasma membrane"/>
    <property type="evidence" value="ECO:0007669"/>
    <property type="project" value="UniProtKB-SubCell"/>
</dbReference>
<feature type="domain" description="Type VII secretion system protein EccE" evidence="8">
    <location>
        <begin position="203"/>
        <end position="298"/>
    </location>
</feature>
<accession>A0A1Q2CWS7</accession>
<feature type="transmembrane region" description="Helical" evidence="7">
    <location>
        <begin position="21"/>
        <end position="39"/>
    </location>
</feature>
<evidence type="ECO:0000259" key="8">
    <source>
        <dbReference type="Pfam" id="PF11203"/>
    </source>
</evidence>
<protein>
    <submittedName>
        <fullName evidence="9">Type VII secretion protein EccE</fullName>
    </submittedName>
</protein>
<reference evidence="9 10" key="1">
    <citation type="journal article" date="2008" name="Int. J. Syst. Evol. Microbiol.">
        <title>Tessaracoccus flavescens sp. nov., isolated from marine sediment.</title>
        <authorList>
            <person name="Lee D.W."/>
            <person name="Lee S.D."/>
        </authorList>
    </citation>
    <scope>NUCLEOTIDE SEQUENCE [LARGE SCALE GENOMIC DNA]</scope>
    <source>
        <strain evidence="9 10">SST-39T</strain>
    </source>
</reference>
<dbReference type="KEGG" id="tfa:BW733_06405"/>
<keyword evidence="6 7" id="KW-0472">Membrane</keyword>
<dbReference type="Pfam" id="PF11203">
    <property type="entry name" value="EccE"/>
    <property type="match status" value="1"/>
</dbReference>
<proteinExistence type="inferred from homology"/>
<evidence type="ECO:0000256" key="2">
    <source>
        <dbReference type="ARBA" id="ARBA00007759"/>
    </source>
</evidence>
<dbReference type="InterPro" id="IPR050051">
    <property type="entry name" value="EccE_dom"/>
</dbReference>
<feature type="transmembrane region" description="Helical" evidence="7">
    <location>
        <begin position="45"/>
        <end position="65"/>
    </location>
</feature>
<evidence type="ECO:0000256" key="7">
    <source>
        <dbReference type="SAM" id="Phobius"/>
    </source>
</evidence>
<keyword evidence="4 7" id="KW-0812">Transmembrane</keyword>
<dbReference type="Proteomes" id="UP000188235">
    <property type="component" value="Chromosome"/>
</dbReference>
<comment type="similarity">
    <text evidence="2">Belongs to the EccE family.</text>
</comment>
<gene>
    <name evidence="9" type="ORF">BW733_06405</name>
</gene>
<keyword evidence="3" id="KW-1003">Cell membrane</keyword>
<evidence type="ECO:0000256" key="1">
    <source>
        <dbReference type="ARBA" id="ARBA00004236"/>
    </source>
</evidence>
<evidence type="ECO:0000313" key="10">
    <source>
        <dbReference type="Proteomes" id="UP000188235"/>
    </source>
</evidence>
<dbReference type="NCBIfam" id="TIGR03923">
    <property type="entry name" value="T7SS_EccE"/>
    <property type="match status" value="1"/>
</dbReference>
<evidence type="ECO:0000256" key="4">
    <source>
        <dbReference type="ARBA" id="ARBA00022692"/>
    </source>
</evidence>
<dbReference type="EMBL" id="CP019607">
    <property type="protein sequence ID" value="AQP50517.1"/>
    <property type="molecule type" value="Genomic_DNA"/>
</dbReference>
<evidence type="ECO:0000256" key="3">
    <source>
        <dbReference type="ARBA" id="ARBA00022475"/>
    </source>
</evidence>
<dbReference type="OrthoDB" id="3813742at2"/>
<evidence type="ECO:0000256" key="5">
    <source>
        <dbReference type="ARBA" id="ARBA00022989"/>
    </source>
</evidence>
<dbReference type="AlphaFoldDB" id="A0A1Q2CWS7"/>
<comment type="subcellular location">
    <subcellularLocation>
        <location evidence="1">Cell membrane</location>
    </subcellularLocation>
</comment>
<keyword evidence="5 7" id="KW-1133">Transmembrane helix</keyword>
<dbReference type="InterPro" id="IPR021368">
    <property type="entry name" value="T7SS_EccE"/>
</dbReference>
<evidence type="ECO:0000256" key="6">
    <source>
        <dbReference type="ARBA" id="ARBA00023136"/>
    </source>
</evidence>
<organism evidence="9 10">
    <name type="scientific">Tessaracoccus flavescens</name>
    <dbReference type="NCBI Taxonomy" id="399497"/>
    <lineage>
        <taxon>Bacteria</taxon>
        <taxon>Bacillati</taxon>
        <taxon>Actinomycetota</taxon>
        <taxon>Actinomycetes</taxon>
        <taxon>Propionibacteriales</taxon>
        <taxon>Propionibacteriaceae</taxon>
        <taxon>Tessaracoccus</taxon>
    </lineage>
</organism>
<evidence type="ECO:0000313" key="9">
    <source>
        <dbReference type="EMBL" id="AQP50517.1"/>
    </source>
</evidence>
<dbReference type="STRING" id="399497.BW733_06405"/>
<name>A0A1Q2CWS7_9ACTN</name>
<sequence length="393" mass="42213">MMLRRTQQSRAALPRRTRSTRYIGLVVAWQIVVIAILALVLQRQIWSIAVAAVILLVALLLSIPVNGRTLVTTIRIRREFSARKRHQVAVPDVAPGLVPLAQWLPKLELTQIKDAHDGEIGVVADGESWSGLLEVTADNSLFTDRGAKLDLAVLGSLTRQDDVVFAGIQVVTFTVPGPAAAMLPPDSPAVGAYREIAGDGTPPAIRRTWIALRLDPRLCLEAVDRRGSGQVGVFATLRFGLHRAQATLKRHGMVTEPLDPMGIAEVLALTTGAADHGDDDRSREDWNQWVCDSLIHETRGLRGFGGGPSALYQGLLDVITTAPAMFAVTSITVAPGEPPQGAVRLVTSNLEQATAADEYVMSSVQGDLKIGPRGGNQVPGMLATIPLGRQIEQ</sequence>
<keyword evidence="10" id="KW-1185">Reference proteome</keyword>